<comment type="subcellular location">
    <subcellularLocation>
        <location evidence="1">Membrane</location>
        <topology evidence="1">Multi-pass membrane protein</topology>
    </subcellularLocation>
</comment>
<sequence>MASIIWSICAISAVIGIGWLARRFDRVGQEAATALAQVTYWVASPAMVFHAEAGTDVSSVFGRPLLVAAASGVVAALFFVAVARAWPRLRGPDLALGAMAASLNNGAYIGIPVAVYVLGDASAVLPVIVFQLGFFTPMFFVLAEVSAAGRTPSPCAVARLVVTNPMVVAAVAGLVFSATGAAMPVLVDVTASMLGQAAPPMILLAFGISLRGGGARVRGGAGAVLASLTKLVVQPLVALSVGMALGLRGQALMSVTVMATLPTAQNAYIAATRAGGGVEIAQGTVLITTFASLPVTIGVAALFHALSAV</sequence>
<evidence type="ECO:0000256" key="3">
    <source>
        <dbReference type="ARBA" id="ARBA00022475"/>
    </source>
</evidence>
<protein>
    <submittedName>
        <fullName evidence="8">AEC family transporter</fullName>
    </submittedName>
</protein>
<evidence type="ECO:0000313" key="8">
    <source>
        <dbReference type="EMBL" id="MBF0939875.1"/>
    </source>
</evidence>
<dbReference type="InterPro" id="IPR004776">
    <property type="entry name" value="Mem_transp_PIN-like"/>
</dbReference>
<keyword evidence="5 7" id="KW-1133">Transmembrane helix</keyword>
<dbReference type="Pfam" id="PF03547">
    <property type="entry name" value="Mem_trans"/>
    <property type="match status" value="1"/>
</dbReference>
<evidence type="ECO:0000256" key="7">
    <source>
        <dbReference type="SAM" id="Phobius"/>
    </source>
</evidence>
<proteinExistence type="predicted"/>
<keyword evidence="4 7" id="KW-0812">Transmembrane</keyword>
<evidence type="ECO:0000256" key="6">
    <source>
        <dbReference type="ARBA" id="ARBA00023136"/>
    </source>
</evidence>
<keyword evidence="3" id="KW-1003">Cell membrane</keyword>
<evidence type="ECO:0000256" key="4">
    <source>
        <dbReference type="ARBA" id="ARBA00022692"/>
    </source>
</evidence>
<feature type="transmembrane region" description="Helical" evidence="7">
    <location>
        <begin position="123"/>
        <end position="145"/>
    </location>
</feature>
<feature type="transmembrane region" description="Helical" evidence="7">
    <location>
        <begin position="166"/>
        <end position="187"/>
    </location>
</feature>
<feature type="transmembrane region" description="Helical" evidence="7">
    <location>
        <begin position="94"/>
        <end position="117"/>
    </location>
</feature>
<dbReference type="AlphaFoldDB" id="A0A929QYD4"/>
<accession>A0A929QYD4</accession>
<keyword evidence="6 7" id="KW-0472">Membrane</keyword>
<comment type="caution">
    <text evidence="8">The sequence shown here is derived from an EMBL/GenBank/DDBJ whole genome shotgun (WGS) entry which is preliminary data.</text>
</comment>
<gene>
    <name evidence="8" type="ORF">HXK03_03240</name>
</gene>
<dbReference type="Proteomes" id="UP000718630">
    <property type="component" value="Unassembled WGS sequence"/>
</dbReference>
<dbReference type="PANTHER" id="PTHR36838:SF1">
    <property type="entry name" value="SLR1864 PROTEIN"/>
    <property type="match status" value="1"/>
</dbReference>
<organism evidence="8 9">
    <name type="scientific">Schaalia georgiae</name>
    <dbReference type="NCBI Taxonomy" id="52768"/>
    <lineage>
        <taxon>Bacteria</taxon>
        <taxon>Bacillati</taxon>
        <taxon>Actinomycetota</taxon>
        <taxon>Actinomycetes</taxon>
        <taxon>Actinomycetales</taxon>
        <taxon>Actinomycetaceae</taxon>
        <taxon>Schaalia</taxon>
    </lineage>
</organism>
<evidence type="ECO:0000256" key="1">
    <source>
        <dbReference type="ARBA" id="ARBA00004141"/>
    </source>
</evidence>
<dbReference type="PANTHER" id="PTHR36838">
    <property type="entry name" value="AUXIN EFFLUX CARRIER FAMILY PROTEIN"/>
    <property type="match status" value="1"/>
</dbReference>
<name>A0A929QYD4_9ACTO</name>
<evidence type="ECO:0000256" key="2">
    <source>
        <dbReference type="ARBA" id="ARBA00022448"/>
    </source>
</evidence>
<keyword evidence="2" id="KW-0813">Transport</keyword>
<dbReference type="EMBL" id="JABZFZ010000119">
    <property type="protein sequence ID" value="MBF0939875.1"/>
    <property type="molecule type" value="Genomic_DNA"/>
</dbReference>
<feature type="transmembrane region" description="Helical" evidence="7">
    <location>
        <begin position="283"/>
        <end position="306"/>
    </location>
</feature>
<feature type="transmembrane region" description="Helical" evidence="7">
    <location>
        <begin position="60"/>
        <end position="82"/>
    </location>
</feature>
<feature type="transmembrane region" description="Helical" evidence="7">
    <location>
        <begin position="193"/>
        <end position="210"/>
    </location>
</feature>
<dbReference type="GO" id="GO:0016020">
    <property type="term" value="C:membrane"/>
    <property type="evidence" value="ECO:0007669"/>
    <property type="project" value="UniProtKB-SubCell"/>
</dbReference>
<dbReference type="GO" id="GO:0055085">
    <property type="term" value="P:transmembrane transport"/>
    <property type="evidence" value="ECO:0007669"/>
    <property type="project" value="InterPro"/>
</dbReference>
<reference evidence="8" key="1">
    <citation type="submission" date="2020-04" db="EMBL/GenBank/DDBJ databases">
        <title>Deep metagenomics examines the oral microbiome during advanced dental caries in children, revealing novel taxa and co-occurrences with host molecules.</title>
        <authorList>
            <person name="Baker J.L."/>
            <person name="Morton J.T."/>
            <person name="Dinis M."/>
            <person name="Alvarez R."/>
            <person name="Tran N.C."/>
            <person name="Knight R."/>
            <person name="Edlund A."/>
        </authorList>
    </citation>
    <scope>NUCLEOTIDE SEQUENCE</scope>
    <source>
        <strain evidence="8">JCVI_32_bin.64</strain>
    </source>
</reference>
<evidence type="ECO:0000313" key="9">
    <source>
        <dbReference type="Proteomes" id="UP000718630"/>
    </source>
</evidence>
<feature type="transmembrane region" description="Helical" evidence="7">
    <location>
        <begin position="222"/>
        <end position="245"/>
    </location>
</feature>
<evidence type="ECO:0000256" key="5">
    <source>
        <dbReference type="ARBA" id="ARBA00022989"/>
    </source>
</evidence>